<evidence type="ECO:0000256" key="4">
    <source>
        <dbReference type="ARBA" id="ARBA00022519"/>
    </source>
</evidence>
<feature type="transmembrane region" description="Helical" evidence="8">
    <location>
        <begin position="378"/>
        <end position="397"/>
    </location>
</feature>
<feature type="transmembrane region" description="Helical" evidence="8">
    <location>
        <begin position="75"/>
        <end position="101"/>
    </location>
</feature>
<keyword evidence="3" id="KW-1003">Cell membrane</keyword>
<evidence type="ECO:0000256" key="6">
    <source>
        <dbReference type="ARBA" id="ARBA00022989"/>
    </source>
</evidence>
<dbReference type="InterPro" id="IPR051800">
    <property type="entry name" value="PqiA-PqiB_transport"/>
</dbReference>
<evidence type="ECO:0000313" key="9">
    <source>
        <dbReference type="EMBL" id="RBI67507.1"/>
    </source>
</evidence>
<feature type="transmembrane region" description="Helical" evidence="8">
    <location>
        <begin position="285"/>
        <end position="304"/>
    </location>
</feature>
<dbReference type="EMBL" id="QNTU01000005">
    <property type="protein sequence ID" value="RBI67507.1"/>
    <property type="molecule type" value="Genomic_DNA"/>
</dbReference>
<keyword evidence="5 8" id="KW-0812">Transmembrane</keyword>
<comment type="similarity">
    <text evidence="2">Belongs to the PqiA family.</text>
</comment>
<evidence type="ECO:0000256" key="1">
    <source>
        <dbReference type="ARBA" id="ARBA00004429"/>
    </source>
</evidence>
<feature type="transmembrane region" description="Helical" evidence="8">
    <location>
        <begin position="332"/>
        <end position="357"/>
    </location>
</feature>
<organism evidence="9 10">
    <name type="scientific">Vreelandella sulfidaeris</name>
    <dbReference type="NCBI Taxonomy" id="115553"/>
    <lineage>
        <taxon>Bacteria</taxon>
        <taxon>Pseudomonadati</taxon>
        <taxon>Pseudomonadota</taxon>
        <taxon>Gammaproteobacteria</taxon>
        <taxon>Oceanospirillales</taxon>
        <taxon>Halomonadaceae</taxon>
        <taxon>Vreelandella</taxon>
    </lineage>
</organism>
<evidence type="ECO:0000256" key="5">
    <source>
        <dbReference type="ARBA" id="ARBA00022692"/>
    </source>
</evidence>
<dbReference type="GO" id="GO:0005886">
    <property type="term" value="C:plasma membrane"/>
    <property type="evidence" value="ECO:0007669"/>
    <property type="project" value="UniProtKB-SubCell"/>
</dbReference>
<dbReference type="InterPro" id="IPR005219">
    <property type="entry name" value="PqiA-like_proteobact"/>
</dbReference>
<feature type="transmembrane region" description="Helical" evidence="8">
    <location>
        <begin position="197"/>
        <end position="216"/>
    </location>
</feature>
<dbReference type="NCBIfam" id="TIGR00155">
    <property type="entry name" value="pqiA_fam"/>
    <property type="match status" value="1"/>
</dbReference>
<proteinExistence type="inferred from homology"/>
<evidence type="ECO:0000256" key="7">
    <source>
        <dbReference type="ARBA" id="ARBA00023136"/>
    </source>
</evidence>
<dbReference type="RefSeq" id="WP_113269692.1">
    <property type="nucleotide sequence ID" value="NZ_QNTU01000005.1"/>
</dbReference>
<dbReference type="OrthoDB" id="9800207at2"/>
<protein>
    <submittedName>
        <fullName evidence="9">Paraquat-inducible protein A</fullName>
    </submittedName>
</protein>
<evidence type="ECO:0000256" key="3">
    <source>
        <dbReference type="ARBA" id="ARBA00022475"/>
    </source>
</evidence>
<comment type="subcellular location">
    <subcellularLocation>
        <location evidence="1">Cell inner membrane</location>
        <topology evidence="1">Multi-pass membrane protein</topology>
    </subcellularLocation>
</comment>
<name>A0A365TPD6_9GAMM</name>
<dbReference type="Pfam" id="PF04403">
    <property type="entry name" value="PqiA"/>
    <property type="match status" value="2"/>
</dbReference>
<feature type="transmembrane region" description="Helical" evidence="8">
    <location>
        <begin position="121"/>
        <end position="149"/>
    </location>
</feature>
<keyword evidence="10" id="KW-1185">Reference proteome</keyword>
<keyword evidence="4" id="KW-0997">Cell inner membrane</keyword>
<comment type="caution">
    <text evidence="9">The sequence shown here is derived from an EMBL/GenBank/DDBJ whole genome shotgun (WGS) entry which is preliminary data.</text>
</comment>
<evidence type="ECO:0000256" key="8">
    <source>
        <dbReference type="SAM" id="Phobius"/>
    </source>
</evidence>
<dbReference type="PANTHER" id="PTHR30462">
    <property type="entry name" value="INTERMEMBRANE TRANSPORT PROTEIN PQIB-RELATED"/>
    <property type="match status" value="1"/>
</dbReference>
<dbReference type="Proteomes" id="UP000252204">
    <property type="component" value="Unassembled WGS sequence"/>
</dbReference>
<evidence type="ECO:0000256" key="2">
    <source>
        <dbReference type="ARBA" id="ARBA00007555"/>
    </source>
</evidence>
<dbReference type="AlphaFoldDB" id="A0A365TPD6"/>
<feature type="transmembrane region" description="Helical" evidence="8">
    <location>
        <begin position="170"/>
        <end position="191"/>
    </location>
</feature>
<keyword evidence="6 8" id="KW-1133">Transmembrane helix</keyword>
<dbReference type="PANTHER" id="PTHR30462:SF3">
    <property type="entry name" value="INTERMEMBRANE TRANSPORT PROTEIN PQIA"/>
    <property type="match status" value="1"/>
</dbReference>
<dbReference type="InterPro" id="IPR007498">
    <property type="entry name" value="PqiA-like"/>
</dbReference>
<gene>
    <name evidence="9" type="ORF">DQ400_10280</name>
</gene>
<evidence type="ECO:0000313" key="10">
    <source>
        <dbReference type="Proteomes" id="UP000252204"/>
    </source>
</evidence>
<accession>A0A365TPD6</accession>
<sequence length="461" mass="50458">MSPQRLIKRHTLPVNTPLVDRSPPEVRTQRRRLRACHECDWVSALPPLSAGEKASCPRCTHILVKRHLYPAQRSMALAIASLIALIVAVSFPFISFTVSGVSNRIELTQTATTLIGFHQPIVAIAIIMTIVVLPAVYLIGVLWLQFGLLRDRLLPFSRDIARSLSHLTPWMMADVFIIGALVSLIKIAGLADVELGISFWAFCVFALLLLMTTQSIDADWMWFSLEGEPLAPEGTQTGVPAAGQGLTGCPTCGLINRLSPQGRGYCTRCHEKLHQRLPHSLQRTWALLCASAIMYIPANVYPIMTTTSLGHSTPSTIIGGVVQLIQMGSWPIAAVIFIASVIVPVGKLVALTWLCLVVRRSSVLNAQSRTRLYRLTEFIGRWSMVDVFVVAILVALIRAGSLMSITPGPAALAFGSVVVLTMLAAMTFDPRLIWDTPLPAKNSLRHSLLRRKTATKEPVDG</sequence>
<keyword evidence="7 8" id="KW-0472">Membrane</keyword>
<reference evidence="10" key="1">
    <citation type="submission" date="2018-06" db="EMBL/GenBank/DDBJ databases">
        <title>Whole genome sequencing of four bacterial strains from South Shetland trench revealing bio-synthetic gene clusters.</title>
        <authorList>
            <person name="Abdel-Mageed W.M."/>
            <person name="Lehri B."/>
            <person name="Jarmusch S."/>
            <person name="Miranda K."/>
            <person name="Goodfellow M."/>
            <person name="Jaspars M."/>
            <person name="Karlyshev A.V."/>
        </authorList>
    </citation>
    <scope>NUCLEOTIDE SEQUENCE [LARGE SCALE GENOMIC DNA]</scope>
    <source>
        <strain evidence="10">SST4</strain>
    </source>
</reference>
<feature type="transmembrane region" description="Helical" evidence="8">
    <location>
        <begin position="409"/>
        <end position="428"/>
    </location>
</feature>